<evidence type="ECO:0000313" key="11">
    <source>
        <dbReference type="Proteomes" id="UP000681720"/>
    </source>
</evidence>
<dbReference type="PANTHER" id="PTHR14885">
    <property type="entry name" value="CILIA- AND FLAGELLA-ASSOCIATED PROTEIN 43-RELATED"/>
    <property type="match status" value="1"/>
</dbReference>
<evidence type="ECO:0000256" key="7">
    <source>
        <dbReference type="ARBA" id="ARBA00023212"/>
    </source>
</evidence>
<keyword evidence="4" id="KW-0853">WD repeat</keyword>
<dbReference type="Proteomes" id="UP000681720">
    <property type="component" value="Unassembled WGS sequence"/>
</dbReference>
<dbReference type="PANTHER" id="PTHR14885:SF1">
    <property type="entry name" value="CILIA- AND FLAGELLA-ASSOCIATED PROTEIN 43"/>
    <property type="match status" value="1"/>
</dbReference>
<evidence type="ECO:0000256" key="5">
    <source>
        <dbReference type="ARBA" id="ARBA00022737"/>
    </source>
</evidence>
<dbReference type="AlphaFoldDB" id="A0A8S2XH67"/>
<reference evidence="10" key="1">
    <citation type="submission" date="2021-02" db="EMBL/GenBank/DDBJ databases">
        <authorList>
            <person name="Nowell W R."/>
        </authorList>
    </citation>
    <scope>NUCLEOTIDE SEQUENCE</scope>
</reference>
<keyword evidence="7" id="KW-0206">Cytoskeleton</keyword>
<feature type="coiled-coil region" evidence="9">
    <location>
        <begin position="284"/>
        <end position="322"/>
    </location>
</feature>
<dbReference type="GO" id="GO:0060271">
    <property type="term" value="P:cilium assembly"/>
    <property type="evidence" value="ECO:0007669"/>
    <property type="project" value="TreeGrafter"/>
</dbReference>
<gene>
    <name evidence="10" type="ORF">GIL414_LOCUS34554</name>
</gene>
<evidence type="ECO:0000256" key="3">
    <source>
        <dbReference type="ARBA" id="ARBA00022490"/>
    </source>
</evidence>
<feature type="non-terminal residue" evidence="10">
    <location>
        <position position="1"/>
    </location>
</feature>
<keyword evidence="6 9" id="KW-0175">Coiled coil</keyword>
<dbReference type="EMBL" id="CAJOBJ010080202">
    <property type="protein sequence ID" value="CAF4497593.1"/>
    <property type="molecule type" value="Genomic_DNA"/>
</dbReference>
<keyword evidence="3" id="KW-0963">Cytoplasm</keyword>
<evidence type="ECO:0000256" key="1">
    <source>
        <dbReference type="ARBA" id="ARBA00004138"/>
    </source>
</evidence>
<keyword evidence="8" id="KW-0966">Cell projection</keyword>
<comment type="subcellular location">
    <subcellularLocation>
        <location evidence="1">Cell projection</location>
        <location evidence="1">Cilium</location>
    </subcellularLocation>
    <subcellularLocation>
        <location evidence="2">Cytoplasm</location>
        <location evidence="2">Cytoskeleton</location>
    </subcellularLocation>
</comment>
<evidence type="ECO:0000256" key="4">
    <source>
        <dbReference type="ARBA" id="ARBA00022574"/>
    </source>
</evidence>
<dbReference type="GO" id="GO:0005930">
    <property type="term" value="C:axoneme"/>
    <property type="evidence" value="ECO:0007669"/>
    <property type="project" value="TreeGrafter"/>
</dbReference>
<keyword evidence="5" id="KW-0677">Repeat</keyword>
<evidence type="ECO:0000256" key="2">
    <source>
        <dbReference type="ARBA" id="ARBA00004245"/>
    </source>
</evidence>
<accession>A0A8S2XH67</accession>
<name>A0A8S2XH67_9BILA</name>
<comment type="caution">
    <text evidence="10">The sequence shown here is derived from an EMBL/GenBank/DDBJ whole genome shotgun (WGS) entry which is preliminary data.</text>
</comment>
<proteinExistence type="predicted"/>
<evidence type="ECO:0000256" key="8">
    <source>
        <dbReference type="ARBA" id="ARBA00023273"/>
    </source>
</evidence>
<dbReference type="Pfam" id="PF25828">
    <property type="entry name" value="CC_Cfap43"/>
    <property type="match status" value="1"/>
</dbReference>
<sequence length="410" mass="48642">VHELELSKRALEDSLNNIDSDKRRLKADDTFDKQFPREFADVPSALQDSLKRLLTKRPKLKQTKTVDEFNPYTARQMRLLELEFDKIQADADSFTNAPPSIVRNIWERFVDFRKRRGELERDLRLQEQEELVIKNLKNIRETELTRKNMEFEQIQNLLTASKDARIDDTFDLYVQIVLKQGQIEMEAQPADLSPDQYRNTDVELVNRHEIEDLNKAIIESANLKIRHMEKTKGVVNELQSMKWEKEKLTFEITDLKQRAQDITFLKVTRNVQEYLACRDDTIFESHKQRELQMLEATIEKMKQRFEDQKHIKENEIHKLQHNNLSIANVTLAVDEALQNANVNLYERKNIIDQRIVEQSKVEQQDRIQQVVRRRRLVDLAKAQAQEVAYLRAEVERLRMKTFPALVQIEH</sequence>
<protein>
    <submittedName>
        <fullName evidence="10">Uncharacterized protein</fullName>
    </submittedName>
</protein>
<organism evidence="10 11">
    <name type="scientific">Rotaria magnacalcarata</name>
    <dbReference type="NCBI Taxonomy" id="392030"/>
    <lineage>
        <taxon>Eukaryota</taxon>
        <taxon>Metazoa</taxon>
        <taxon>Spiralia</taxon>
        <taxon>Gnathifera</taxon>
        <taxon>Rotifera</taxon>
        <taxon>Eurotatoria</taxon>
        <taxon>Bdelloidea</taxon>
        <taxon>Philodinida</taxon>
        <taxon>Philodinidae</taxon>
        <taxon>Rotaria</taxon>
    </lineage>
</organism>
<evidence type="ECO:0000256" key="9">
    <source>
        <dbReference type="SAM" id="Coils"/>
    </source>
</evidence>
<evidence type="ECO:0000313" key="10">
    <source>
        <dbReference type="EMBL" id="CAF4497593.1"/>
    </source>
</evidence>
<feature type="coiled-coil region" evidence="9">
    <location>
        <begin position="1"/>
        <end position="28"/>
    </location>
</feature>
<evidence type="ECO:0000256" key="6">
    <source>
        <dbReference type="ARBA" id="ARBA00023054"/>
    </source>
</evidence>